<dbReference type="OrthoDB" id="2665022at2"/>
<protein>
    <submittedName>
        <fullName evidence="2">Uncharacterized protein</fullName>
    </submittedName>
</protein>
<organism evidence="2 3">
    <name type="scientific">Paenibacillus donghaensis</name>
    <dbReference type="NCBI Taxonomy" id="414771"/>
    <lineage>
        <taxon>Bacteria</taxon>
        <taxon>Bacillati</taxon>
        <taxon>Bacillota</taxon>
        <taxon>Bacilli</taxon>
        <taxon>Bacillales</taxon>
        <taxon>Paenibacillaceae</taxon>
        <taxon>Paenibacillus</taxon>
    </lineage>
</organism>
<evidence type="ECO:0000313" key="3">
    <source>
        <dbReference type="Proteomes" id="UP000249890"/>
    </source>
</evidence>
<evidence type="ECO:0000256" key="1">
    <source>
        <dbReference type="SAM" id="MobiDB-lite"/>
    </source>
</evidence>
<name>A0A2Z2K4V3_9BACL</name>
<proteinExistence type="predicted"/>
<dbReference type="RefSeq" id="WP_087913459.1">
    <property type="nucleotide sequence ID" value="NZ_CP021780.1"/>
</dbReference>
<dbReference type="AlphaFoldDB" id="A0A2Z2K4V3"/>
<keyword evidence="3" id="KW-1185">Reference proteome</keyword>
<sequence>MVKDPNEQERAQMKRKLDEELGPVRFTGQDRVLRQTHPRSLGSRLHALWNKELEIPLRPVGALGAVLLVAAFALNPLRSSETPQPAQQPVQQSAHRELIEAGGSTYWKDVYEQAVMKDAN</sequence>
<feature type="compositionally biased region" description="Basic and acidic residues" evidence="1">
    <location>
        <begin position="1"/>
        <end position="19"/>
    </location>
</feature>
<feature type="region of interest" description="Disordered" evidence="1">
    <location>
        <begin position="1"/>
        <end position="21"/>
    </location>
</feature>
<evidence type="ECO:0000313" key="2">
    <source>
        <dbReference type="EMBL" id="ASA19434.1"/>
    </source>
</evidence>
<dbReference type="EMBL" id="CP021780">
    <property type="protein sequence ID" value="ASA19434.1"/>
    <property type="molecule type" value="Genomic_DNA"/>
</dbReference>
<accession>A0A2Z2K4V3</accession>
<dbReference type="KEGG" id="pdh:B9T62_00335"/>
<reference evidence="2 3" key="1">
    <citation type="submission" date="2017-06" db="EMBL/GenBank/DDBJ databases">
        <title>Complete genome sequence of Paenibacillus donghaensis KCTC 13049T isolated from East Sea sediment, South Korea.</title>
        <authorList>
            <person name="Jung B.K."/>
            <person name="Hong S.-J."/>
            <person name="Shin J.-H."/>
        </authorList>
    </citation>
    <scope>NUCLEOTIDE SEQUENCE [LARGE SCALE GENOMIC DNA]</scope>
    <source>
        <strain evidence="2 3">KCTC 13049</strain>
    </source>
</reference>
<gene>
    <name evidence="2" type="ORF">B9T62_00335</name>
</gene>
<dbReference type="Proteomes" id="UP000249890">
    <property type="component" value="Chromosome"/>
</dbReference>